<dbReference type="SUPFAM" id="SSF143011">
    <property type="entry name" value="RelE-like"/>
    <property type="match status" value="1"/>
</dbReference>
<evidence type="ECO:0000313" key="1">
    <source>
        <dbReference type="EMBL" id="KAB1950438.1"/>
    </source>
</evidence>
<accession>A0A133P7A2</accession>
<protein>
    <submittedName>
        <fullName evidence="1">Addiction module toxin RelE</fullName>
    </submittedName>
</protein>
<dbReference type="InterPro" id="IPR035093">
    <property type="entry name" value="RelE/ParE_toxin_dom_sf"/>
</dbReference>
<dbReference type="eggNOG" id="ENOG5031U03">
    <property type="taxonomic scope" value="Bacteria"/>
</dbReference>
<dbReference type="Gene3D" id="3.30.2310.20">
    <property type="entry name" value="RelE-like"/>
    <property type="match status" value="1"/>
</dbReference>
<evidence type="ECO:0000313" key="2">
    <source>
        <dbReference type="Proteomes" id="UP000460112"/>
    </source>
</evidence>
<reference evidence="1 2" key="1">
    <citation type="submission" date="2019-09" db="EMBL/GenBank/DDBJ databases">
        <title>Investigation of probiotic properties of different lactic acid bacteria.</title>
        <authorList>
            <person name="Jaomanjaka F."/>
            <person name="Blanc P."/>
        </authorList>
    </citation>
    <scope>NUCLEOTIDE SEQUENCE [LARGE SCALE GENOMIC DNA]</scope>
    <source>
        <strain evidence="1 2">BIO6369</strain>
    </source>
</reference>
<dbReference type="GeneID" id="29639552"/>
<name>A0A133P7A2_LACGS</name>
<comment type="caution">
    <text evidence="1">The sequence shown here is derived from an EMBL/GenBank/DDBJ whole genome shotgun (WGS) entry which is preliminary data.</text>
</comment>
<dbReference type="AlphaFoldDB" id="A0A133P7A2"/>
<dbReference type="EMBL" id="WBOA01000002">
    <property type="protein sequence ID" value="KAB1950438.1"/>
    <property type="molecule type" value="Genomic_DNA"/>
</dbReference>
<proteinExistence type="predicted"/>
<dbReference type="Proteomes" id="UP000460112">
    <property type="component" value="Unassembled WGS sequence"/>
</dbReference>
<dbReference type="OrthoDB" id="7030467at2"/>
<dbReference type="STRING" id="324831.LGAS_0394"/>
<dbReference type="InterPro" id="IPR004386">
    <property type="entry name" value="Toxin_YafQ-like"/>
</dbReference>
<dbReference type="RefSeq" id="WP_003656571.1">
    <property type="nucleotide sequence ID" value="NZ_CABOGQ010000002.1"/>
</dbReference>
<organism evidence="1 2">
    <name type="scientific">Lactobacillus gasseri</name>
    <dbReference type="NCBI Taxonomy" id="1596"/>
    <lineage>
        <taxon>Bacteria</taxon>
        <taxon>Bacillati</taxon>
        <taxon>Bacillota</taxon>
        <taxon>Bacilli</taxon>
        <taxon>Lactobacillales</taxon>
        <taxon>Lactobacillaceae</taxon>
        <taxon>Lactobacillus</taxon>
    </lineage>
</organism>
<dbReference type="Pfam" id="PF15738">
    <property type="entry name" value="YafQ_toxin"/>
    <property type="match status" value="1"/>
</dbReference>
<gene>
    <name evidence="1" type="ORF">F8244_05600</name>
</gene>
<sequence length="102" mass="12272">MYEIKAEDTFIQDVNRWSKKIPNLWDEIQAITSYMQETGEIPEEYDPHLLTNEELNYVGYFEFHLFEGKLDLLVIHTKNKNKKVFRLVRLGSHNELFHSDLR</sequence>